<dbReference type="InterPro" id="IPR012347">
    <property type="entry name" value="Ferritin-like"/>
</dbReference>
<feature type="region of interest" description="Disordered" evidence="1">
    <location>
        <begin position="180"/>
        <end position="199"/>
    </location>
</feature>
<organism evidence="4 5">
    <name type="scientific">Muricoccus vinaceus</name>
    <dbReference type="NCBI Taxonomy" id="424704"/>
    <lineage>
        <taxon>Bacteria</taxon>
        <taxon>Pseudomonadati</taxon>
        <taxon>Pseudomonadota</taxon>
        <taxon>Alphaproteobacteria</taxon>
        <taxon>Acetobacterales</taxon>
        <taxon>Roseomonadaceae</taxon>
        <taxon>Muricoccus</taxon>
    </lineage>
</organism>
<evidence type="ECO:0000256" key="1">
    <source>
        <dbReference type="SAM" id="MobiDB-lite"/>
    </source>
</evidence>
<proteinExistence type="predicted"/>
<dbReference type="InterPro" id="IPR025419">
    <property type="entry name" value="DUF4142"/>
</dbReference>
<reference evidence="4 5" key="1">
    <citation type="submission" date="2024-09" db="EMBL/GenBank/DDBJ databases">
        <authorList>
            <person name="Sun Q."/>
            <person name="Mori K."/>
        </authorList>
    </citation>
    <scope>NUCLEOTIDE SEQUENCE [LARGE SCALE GENOMIC DNA]</scope>
    <source>
        <strain evidence="4 5">CCM 7468</strain>
    </source>
</reference>
<dbReference type="EMBL" id="JBHLVZ010000005">
    <property type="protein sequence ID" value="MFC0385218.1"/>
    <property type="molecule type" value="Genomic_DNA"/>
</dbReference>
<gene>
    <name evidence="4" type="ORF">ACFFIC_06590</name>
</gene>
<name>A0ABV6INM6_9PROT</name>
<feature type="signal peptide" evidence="2">
    <location>
        <begin position="1"/>
        <end position="26"/>
    </location>
</feature>
<evidence type="ECO:0000259" key="3">
    <source>
        <dbReference type="Pfam" id="PF13628"/>
    </source>
</evidence>
<dbReference type="Gene3D" id="1.20.1260.10">
    <property type="match status" value="1"/>
</dbReference>
<dbReference type="RefSeq" id="WP_377049372.1">
    <property type="nucleotide sequence ID" value="NZ_JBHLVZ010000005.1"/>
</dbReference>
<dbReference type="Pfam" id="PF13628">
    <property type="entry name" value="DUF4142"/>
    <property type="match status" value="1"/>
</dbReference>
<accession>A0ABV6INM6</accession>
<sequence length="199" mass="20990">MNRRTIPLALAGAALLPVLAPGLAQAQGNSPSANVPPENLAAAPPERLARMLFEAGSFSHATARIGGEKATNPEVKRFAQFEVQEQEGVAQAMKLAGHDFPMASLGNERGKMIEALNAASGAEFERMFLEVQERGHQELLSLTSAIMEGRGPVPDKIMATLSNNSIKEHLILIGTLRGQTVQTTQGGGNPPSAVPPPAR</sequence>
<comment type="caution">
    <text evidence="4">The sequence shown here is derived from an EMBL/GenBank/DDBJ whole genome shotgun (WGS) entry which is preliminary data.</text>
</comment>
<feature type="chain" id="PRO_5046869991" evidence="2">
    <location>
        <begin position="27"/>
        <end position="199"/>
    </location>
</feature>
<keyword evidence="2" id="KW-0732">Signal</keyword>
<dbReference type="Proteomes" id="UP001589789">
    <property type="component" value="Unassembled WGS sequence"/>
</dbReference>
<evidence type="ECO:0000313" key="4">
    <source>
        <dbReference type="EMBL" id="MFC0385218.1"/>
    </source>
</evidence>
<evidence type="ECO:0000313" key="5">
    <source>
        <dbReference type="Proteomes" id="UP001589789"/>
    </source>
</evidence>
<feature type="domain" description="DUF4142" evidence="3">
    <location>
        <begin position="47"/>
        <end position="145"/>
    </location>
</feature>
<keyword evidence="5" id="KW-1185">Reference proteome</keyword>
<evidence type="ECO:0000256" key="2">
    <source>
        <dbReference type="SAM" id="SignalP"/>
    </source>
</evidence>
<protein>
    <submittedName>
        <fullName evidence="4">DUF4142 domain-containing protein</fullName>
    </submittedName>
</protein>